<dbReference type="InterPro" id="IPR012337">
    <property type="entry name" value="RNaseH-like_sf"/>
</dbReference>
<dbReference type="CDD" id="cd06222">
    <property type="entry name" value="RNase_H_like"/>
    <property type="match status" value="1"/>
</dbReference>
<organism evidence="2">
    <name type="scientific">Medicago truncatula</name>
    <name type="common">Barrel medic</name>
    <name type="synonym">Medicago tribuloides</name>
    <dbReference type="NCBI Taxonomy" id="3880"/>
    <lineage>
        <taxon>Eukaryota</taxon>
        <taxon>Viridiplantae</taxon>
        <taxon>Streptophyta</taxon>
        <taxon>Embryophyta</taxon>
        <taxon>Tracheophyta</taxon>
        <taxon>Spermatophyta</taxon>
        <taxon>Magnoliopsida</taxon>
        <taxon>eudicotyledons</taxon>
        <taxon>Gunneridae</taxon>
        <taxon>Pentapetalae</taxon>
        <taxon>rosids</taxon>
        <taxon>fabids</taxon>
        <taxon>Fabales</taxon>
        <taxon>Fabaceae</taxon>
        <taxon>Papilionoideae</taxon>
        <taxon>50 kb inversion clade</taxon>
        <taxon>NPAAA clade</taxon>
        <taxon>Hologalegina</taxon>
        <taxon>IRL clade</taxon>
        <taxon>Trifolieae</taxon>
        <taxon>Medicago</taxon>
    </lineage>
</organism>
<dbReference type="GO" id="GO:0016740">
    <property type="term" value="F:transferase activity"/>
    <property type="evidence" value="ECO:0007669"/>
    <property type="project" value="UniProtKB-KW"/>
</dbReference>
<dbReference type="EMBL" id="AC174468">
    <property type="protein sequence ID" value="ABN09155.1"/>
    <property type="molecule type" value="Genomic_DNA"/>
</dbReference>
<protein>
    <submittedName>
        <fullName evidence="2">Polynucleotidyl transferase, Ribonuclease H fold</fullName>
    </submittedName>
</protein>
<dbReference type="PANTHER" id="PTHR47723">
    <property type="entry name" value="OS05G0353850 PROTEIN"/>
    <property type="match status" value="1"/>
</dbReference>
<dbReference type="GO" id="GO:0003676">
    <property type="term" value="F:nucleic acid binding"/>
    <property type="evidence" value="ECO:0007669"/>
    <property type="project" value="InterPro"/>
</dbReference>
<reference evidence="2" key="1">
    <citation type="submission" date="2006-01" db="EMBL/GenBank/DDBJ databases">
        <authorList>
            <person name="Town C.D."/>
        </authorList>
    </citation>
    <scope>NUCLEOTIDE SEQUENCE</scope>
</reference>
<keyword evidence="2" id="KW-0808">Transferase</keyword>
<dbReference type="Gene3D" id="3.30.420.10">
    <property type="entry name" value="Ribonuclease H-like superfamily/Ribonuclease H"/>
    <property type="match status" value="1"/>
</dbReference>
<feature type="domain" description="RNase H type-1" evidence="1">
    <location>
        <begin position="4"/>
        <end position="72"/>
    </location>
</feature>
<dbReference type="GO" id="GO:0004523">
    <property type="term" value="F:RNA-DNA hybrid ribonuclease activity"/>
    <property type="evidence" value="ECO:0007669"/>
    <property type="project" value="InterPro"/>
</dbReference>
<dbReference type="SUPFAM" id="SSF53098">
    <property type="entry name" value="Ribonuclease H-like"/>
    <property type="match status" value="1"/>
</dbReference>
<gene>
    <name evidence="2" type="ORF">MtrDRAFT_AC174468g6v1</name>
</gene>
<dbReference type="PANTHER" id="PTHR47723:SF23">
    <property type="entry name" value="REVERSE TRANSCRIPTASE-LIKE PROTEIN"/>
    <property type="match status" value="1"/>
</dbReference>
<evidence type="ECO:0000313" key="2">
    <source>
        <dbReference type="EMBL" id="ABN09155.1"/>
    </source>
</evidence>
<dbReference type="InterPro" id="IPR036397">
    <property type="entry name" value="RNaseH_sf"/>
</dbReference>
<dbReference type="InterPro" id="IPR053151">
    <property type="entry name" value="RNase_H-like"/>
</dbReference>
<evidence type="ECO:0000259" key="1">
    <source>
        <dbReference type="Pfam" id="PF13456"/>
    </source>
</evidence>
<accession>A2Q6D5</accession>
<dbReference type="AlphaFoldDB" id="A2Q6D5"/>
<dbReference type="InterPro" id="IPR044730">
    <property type="entry name" value="RNase_H-like_dom_plant"/>
</dbReference>
<dbReference type="InterPro" id="IPR002156">
    <property type="entry name" value="RNaseH_domain"/>
</dbReference>
<sequence length="99" mass="11568">MRTIEIAKQRGYSRLWIETDSKLAVLAFKSSNLIPWKIRNRWDNCMEYISNIAFLITHIYREGNVCADKFANIGLSLNSLVIYDTLPVEVRADYVQNRL</sequence>
<reference evidence="2" key="2">
    <citation type="submission" date="2007-03" db="EMBL/GenBank/DDBJ databases">
        <authorList>
            <consortium name="The International Medicago Genome Annotation Group"/>
        </authorList>
    </citation>
    <scope>NUCLEOTIDE SEQUENCE</scope>
</reference>
<name>A2Q6D5_MEDTR</name>
<proteinExistence type="predicted"/>
<dbReference type="Pfam" id="PF13456">
    <property type="entry name" value="RVT_3"/>
    <property type="match status" value="1"/>
</dbReference>